<name>A0A5C3PYZ5_9AGAR</name>
<evidence type="ECO:0000313" key="1">
    <source>
        <dbReference type="EMBL" id="TFK95075.1"/>
    </source>
</evidence>
<accession>A0A5C3PYZ5</accession>
<gene>
    <name evidence="1" type="ORF">BDV98DRAFT_587361</name>
</gene>
<organism evidence="1 2">
    <name type="scientific">Pterulicium gracile</name>
    <dbReference type="NCBI Taxonomy" id="1884261"/>
    <lineage>
        <taxon>Eukaryota</taxon>
        <taxon>Fungi</taxon>
        <taxon>Dikarya</taxon>
        <taxon>Basidiomycota</taxon>
        <taxon>Agaricomycotina</taxon>
        <taxon>Agaricomycetes</taxon>
        <taxon>Agaricomycetidae</taxon>
        <taxon>Agaricales</taxon>
        <taxon>Pleurotineae</taxon>
        <taxon>Pterulaceae</taxon>
        <taxon>Pterulicium</taxon>
    </lineage>
</organism>
<proteinExistence type="predicted"/>
<dbReference type="AlphaFoldDB" id="A0A5C3PYZ5"/>
<evidence type="ECO:0000313" key="2">
    <source>
        <dbReference type="Proteomes" id="UP000305067"/>
    </source>
</evidence>
<keyword evidence="2" id="KW-1185">Reference proteome</keyword>
<sequence length="153" mass="17112">MRRTGGVELNDERCNGVRGAVKELNARAVHRSCDLEARAVGVAIRQARDEKRRDREEVPYTLPMQAKTSRTLSLSSSPIHVPTATSGQTSVIGRDKFCHRAPWFELAFVQTDDKTVHVFIQQTTVDIGLYDRPHSGTSTPTLIVKLQLMGLER</sequence>
<protein>
    <submittedName>
        <fullName evidence="1">Uncharacterized protein</fullName>
    </submittedName>
</protein>
<dbReference type="Proteomes" id="UP000305067">
    <property type="component" value="Unassembled WGS sequence"/>
</dbReference>
<dbReference type="EMBL" id="ML178981">
    <property type="protein sequence ID" value="TFK95075.1"/>
    <property type="molecule type" value="Genomic_DNA"/>
</dbReference>
<reference evidence="1 2" key="1">
    <citation type="journal article" date="2019" name="Nat. Ecol. Evol.">
        <title>Megaphylogeny resolves global patterns of mushroom evolution.</title>
        <authorList>
            <person name="Varga T."/>
            <person name="Krizsan K."/>
            <person name="Foldi C."/>
            <person name="Dima B."/>
            <person name="Sanchez-Garcia M."/>
            <person name="Sanchez-Ramirez S."/>
            <person name="Szollosi G.J."/>
            <person name="Szarkandi J.G."/>
            <person name="Papp V."/>
            <person name="Albert L."/>
            <person name="Andreopoulos W."/>
            <person name="Angelini C."/>
            <person name="Antonin V."/>
            <person name="Barry K.W."/>
            <person name="Bougher N.L."/>
            <person name="Buchanan P."/>
            <person name="Buyck B."/>
            <person name="Bense V."/>
            <person name="Catcheside P."/>
            <person name="Chovatia M."/>
            <person name="Cooper J."/>
            <person name="Damon W."/>
            <person name="Desjardin D."/>
            <person name="Finy P."/>
            <person name="Geml J."/>
            <person name="Haridas S."/>
            <person name="Hughes K."/>
            <person name="Justo A."/>
            <person name="Karasinski D."/>
            <person name="Kautmanova I."/>
            <person name="Kiss B."/>
            <person name="Kocsube S."/>
            <person name="Kotiranta H."/>
            <person name="LaButti K.M."/>
            <person name="Lechner B.E."/>
            <person name="Liimatainen K."/>
            <person name="Lipzen A."/>
            <person name="Lukacs Z."/>
            <person name="Mihaltcheva S."/>
            <person name="Morgado L.N."/>
            <person name="Niskanen T."/>
            <person name="Noordeloos M.E."/>
            <person name="Ohm R.A."/>
            <person name="Ortiz-Santana B."/>
            <person name="Ovrebo C."/>
            <person name="Racz N."/>
            <person name="Riley R."/>
            <person name="Savchenko A."/>
            <person name="Shiryaev A."/>
            <person name="Soop K."/>
            <person name="Spirin V."/>
            <person name="Szebenyi C."/>
            <person name="Tomsovsky M."/>
            <person name="Tulloss R.E."/>
            <person name="Uehling J."/>
            <person name="Grigoriev I.V."/>
            <person name="Vagvolgyi C."/>
            <person name="Papp T."/>
            <person name="Martin F.M."/>
            <person name="Miettinen O."/>
            <person name="Hibbett D.S."/>
            <person name="Nagy L.G."/>
        </authorList>
    </citation>
    <scope>NUCLEOTIDE SEQUENCE [LARGE SCALE GENOMIC DNA]</scope>
    <source>
        <strain evidence="1 2">CBS 309.79</strain>
    </source>
</reference>